<keyword evidence="11" id="KW-1185">Reference proteome</keyword>
<dbReference type="Proteomes" id="UP000472320">
    <property type="component" value="Unassembled WGS sequence"/>
</dbReference>
<gene>
    <name evidence="10" type="ORF">GM658_10095</name>
</gene>
<keyword evidence="6 8" id="KW-1133">Transmembrane helix</keyword>
<dbReference type="GO" id="GO:0005886">
    <property type="term" value="C:plasma membrane"/>
    <property type="evidence" value="ECO:0007669"/>
    <property type="project" value="UniProtKB-SubCell"/>
</dbReference>
<feature type="transmembrane region" description="Helical" evidence="8">
    <location>
        <begin position="105"/>
        <end position="126"/>
    </location>
</feature>
<dbReference type="EMBL" id="WNKX01000006">
    <property type="protein sequence ID" value="MTW10953.1"/>
    <property type="molecule type" value="Genomic_DNA"/>
</dbReference>
<evidence type="ECO:0000259" key="9">
    <source>
        <dbReference type="Pfam" id="PF13231"/>
    </source>
</evidence>
<comment type="subcellular location">
    <subcellularLocation>
        <location evidence="1">Cell membrane</location>
        <topology evidence="1">Multi-pass membrane protein</topology>
    </subcellularLocation>
</comment>
<keyword evidence="2" id="KW-1003">Cell membrane</keyword>
<evidence type="ECO:0000256" key="4">
    <source>
        <dbReference type="ARBA" id="ARBA00022679"/>
    </source>
</evidence>
<feature type="transmembrane region" description="Helical" evidence="8">
    <location>
        <begin position="253"/>
        <end position="272"/>
    </location>
</feature>
<feature type="domain" description="Glycosyltransferase RgtA/B/C/D-like" evidence="9">
    <location>
        <begin position="85"/>
        <end position="242"/>
    </location>
</feature>
<organism evidence="10 11">
    <name type="scientific">Massilia eburnea</name>
    <dbReference type="NCBI Taxonomy" id="1776165"/>
    <lineage>
        <taxon>Bacteria</taxon>
        <taxon>Pseudomonadati</taxon>
        <taxon>Pseudomonadota</taxon>
        <taxon>Betaproteobacteria</taxon>
        <taxon>Burkholderiales</taxon>
        <taxon>Oxalobacteraceae</taxon>
        <taxon>Telluria group</taxon>
        <taxon>Massilia</taxon>
    </lineage>
</organism>
<dbReference type="PANTHER" id="PTHR33908">
    <property type="entry name" value="MANNOSYLTRANSFERASE YKCB-RELATED"/>
    <property type="match status" value="1"/>
</dbReference>
<keyword evidence="5 8" id="KW-0812">Transmembrane</keyword>
<dbReference type="PANTHER" id="PTHR33908:SF3">
    <property type="entry name" value="UNDECAPRENYL PHOSPHATE-ALPHA-4-AMINO-4-DEOXY-L-ARABINOSE ARABINOSYL TRANSFERASE"/>
    <property type="match status" value="1"/>
</dbReference>
<dbReference type="GO" id="GO:0016763">
    <property type="term" value="F:pentosyltransferase activity"/>
    <property type="evidence" value="ECO:0007669"/>
    <property type="project" value="TreeGrafter"/>
</dbReference>
<evidence type="ECO:0000256" key="6">
    <source>
        <dbReference type="ARBA" id="ARBA00022989"/>
    </source>
</evidence>
<feature type="transmembrane region" description="Helical" evidence="8">
    <location>
        <begin position="227"/>
        <end position="246"/>
    </location>
</feature>
<feature type="transmembrane region" description="Helical" evidence="8">
    <location>
        <begin position="284"/>
        <end position="306"/>
    </location>
</feature>
<evidence type="ECO:0000256" key="3">
    <source>
        <dbReference type="ARBA" id="ARBA00022676"/>
    </source>
</evidence>
<dbReference type="GO" id="GO:0010041">
    <property type="term" value="P:response to iron(III) ion"/>
    <property type="evidence" value="ECO:0007669"/>
    <property type="project" value="TreeGrafter"/>
</dbReference>
<feature type="transmembrane region" description="Helical" evidence="8">
    <location>
        <begin position="341"/>
        <end position="359"/>
    </location>
</feature>
<reference evidence="10 11" key="1">
    <citation type="submission" date="2019-11" db="EMBL/GenBank/DDBJ databases">
        <title>Type strains purchased from KCTC, JCM and DSMZ.</title>
        <authorList>
            <person name="Lu H."/>
        </authorList>
    </citation>
    <scope>NUCLEOTIDE SEQUENCE [LARGE SCALE GENOMIC DNA]</scope>
    <source>
        <strain evidence="10 11">JCM 31587</strain>
    </source>
</reference>
<accession>A0A6L6QH46</accession>
<protein>
    <submittedName>
        <fullName evidence="10">Dolichyl-phosphate-mannose--protein mannosyltransferase</fullName>
    </submittedName>
</protein>
<evidence type="ECO:0000313" key="11">
    <source>
        <dbReference type="Proteomes" id="UP000472320"/>
    </source>
</evidence>
<evidence type="ECO:0000313" key="10">
    <source>
        <dbReference type="EMBL" id="MTW10953.1"/>
    </source>
</evidence>
<evidence type="ECO:0000256" key="7">
    <source>
        <dbReference type="ARBA" id="ARBA00023136"/>
    </source>
</evidence>
<feature type="transmembrane region" description="Helical" evidence="8">
    <location>
        <begin position="29"/>
        <end position="51"/>
    </location>
</feature>
<dbReference type="GO" id="GO:0009103">
    <property type="term" value="P:lipopolysaccharide biosynthetic process"/>
    <property type="evidence" value="ECO:0007669"/>
    <property type="project" value="UniProtKB-ARBA"/>
</dbReference>
<name>A0A6L6QH46_9BURK</name>
<feature type="transmembrane region" description="Helical" evidence="8">
    <location>
        <begin position="184"/>
        <end position="215"/>
    </location>
</feature>
<dbReference type="InterPro" id="IPR050297">
    <property type="entry name" value="LipidA_mod_glycosyltrf_83"/>
</dbReference>
<comment type="caution">
    <text evidence="10">The sequence shown here is derived from an EMBL/GenBank/DDBJ whole genome shotgun (WGS) entry which is preliminary data.</text>
</comment>
<feature type="transmembrane region" description="Helical" evidence="8">
    <location>
        <begin position="146"/>
        <end position="172"/>
    </location>
</feature>
<sequence>MTQNLSLQVTQDAALPGEAGALQPRLKTWFYAALALLLVARLALMALGPLADTTEARYGELARQTVVHGYWLMPHMDAQTPFFAKPPLSTWSSAVAMELLGVNEFAARLPALLFSSLAAWICYAWAGAHGVRQRWLVLPVLAATPIFFVSAGAVMTDAVQMLVVGGAQYFAWLAMQEKSRRARLAFWAFIGLGALAKGLATWALIGMPILAWAMLPGRRLAELWELWDWRGVLLALLLFVPWYAAAEHAYPGFLSYFIVGEHFSRFLVPGWTGDRYGFAHRQPWGAIWVFWLGGVLPWIVLFATRLTAVLRLRRATPLEAYLWCATLVPLLFFTFSRNIIGTYTLTAVPAFAVLAAGWLDRMEAAALRKAGMALAGFALLVLLAVPFILSRQEMSSERALLRAAAQAAPGAPLQYLAKPAFSSAFYGDTLIQPAAPGAPMPASGLVVVDNEKVAAIRGRVLFHGAHRTLLEVTP</sequence>
<feature type="transmembrane region" description="Helical" evidence="8">
    <location>
        <begin position="318"/>
        <end position="335"/>
    </location>
</feature>
<dbReference type="OrthoDB" id="9775035at2"/>
<evidence type="ECO:0000256" key="5">
    <source>
        <dbReference type="ARBA" id="ARBA00022692"/>
    </source>
</evidence>
<evidence type="ECO:0000256" key="2">
    <source>
        <dbReference type="ARBA" id="ARBA00022475"/>
    </source>
</evidence>
<keyword evidence="4 10" id="KW-0808">Transferase</keyword>
<dbReference type="Pfam" id="PF13231">
    <property type="entry name" value="PMT_2"/>
    <property type="match status" value="1"/>
</dbReference>
<evidence type="ECO:0000256" key="1">
    <source>
        <dbReference type="ARBA" id="ARBA00004651"/>
    </source>
</evidence>
<keyword evidence="7 8" id="KW-0472">Membrane</keyword>
<dbReference type="AlphaFoldDB" id="A0A6L6QH46"/>
<proteinExistence type="predicted"/>
<keyword evidence="3 10" id="KW-0328">Glycosyltransferase</keyword>
<evidence type="ECO:0000256" key="8">
    <source>
        <dbReference type="SAM" id="Phobius"/>
    </source>
</evidence>
<dbReference type="InterPro" id="IPR038731">
    <property type="entry name" value="RgtA/B/C-like"/>
</dbReference>
<feature type="transmembrane region" description="Helical" evidence="8">
    <location>
        <begin position="371"/>
        <end position="389"/>
    </location>
</feature>